<name>A0A915HEP8_ROMCU</name>
<reference evidence="3" key="1">
    <citation type="submission" date="2022-11" db="UniProtKB">
        <authorList>
            <consortium name="WormBaseParasite"/>
        </authorList>
    </citation>
    <scope>IDENTIFICATION</scope>
</reference>
<keyword evidence="2" id="KW-1185">Reference proteome</keyword>
<feature type="transmembrane region" description="Helical" evidence="1">
    <location>
        <begin position="100"/>
        <end position="127"/>
    </location>
</feature>
<protein>
    <submittedName>
        <fullName evidence="3">G-protein coupled receptors family 1 profile domain-containing protein</fullName>
    </submittedName>
</protein>
<dbReference type="Proteomes" id="UP000887565">
    <property type="component" value="Unplaced"/>
</dbReference>
<proteinExistence type="predicted"/>
<evidence type="ECO:0000256" key="1">
    <source>
        <dbReference type="SAM" id="Phobius"/>
    </source>
</evidence>
<organism evidence="2 3">
    <name type="scientific">Romanomermis culicivorax</name>
    <name type="common">Nematode worm</name>
    <dbReference type="NCBI Taxonomy" id="13658"/>
    <lineage>
        <taxon>Eukaryota</taxon>
        <taxon>Metazoa</taxon>
        <taxon>Ecdysozoa</taxon>
        <taxon>Nematoda</taxon>
        <taxon>Enoplea</taxon>
        <taxon>Dorylaimia</taxon>
        <taxon>Mermithida</taxon>
        <taxon>Mermithoidea</taxon>
        <taxon>Mermithidae</taxon>
        <taxon>Romanomermis</taxon>
    </lineage>
</organism>
<dbReference type="Gene3D" id="1.20.1070.10">
    <property type="entry name" value="Rhodopsin 7-helix transmembrane proteins"/>
    <property type="match status" value="1"/>
</dbReference>
<accession>A0A915HEP8</accession>
<dbReference type="AlphaFoldDB" id="A0A915HEP8"/>
<keyword evidence="1" id="KW-0472">Membrane</keyword>
<evidence type="ECO:0000313" key="3">
    <source>
        <dbReference type="WBParaSite" id="nRc.2.0.1.t00066-RA"/>
    </source>
</evidence>
<sequence length="128" mass="14253">FLACLSSSLVTLTICCHKILRTKEYAFLAGLAASDFIRGYGYLHGGIVRMLFLCHGVENTLVTSHDCLLQIYSSAMMYGQQASSAMILVLSMDRYSMWTIAAIHTFCLVMTGMAWIITFCFMPLIMIA</sequence>
<dbReference type="WBParaSite" id="nRc.2.0.1.t00066-RA">
    <property type="protein sequence ID" value="nRc.2.0.1.t00066-RA"/>
    <property type="gene ID" value="nRc.2.0.1.g00066"/>
</dbReference>
<keyword evidence="1" id="KW-0812">Transmembrane</keyword>
<keyword evidence="1" id="KW-1133">Transmembrane helix</keyword>
<evidence type="ECO:0000313" key="2">
    <source>
        <dbReference type="Proteomes" id="UP000887565"/>
    </source>
</evidence>